<dbReference type="PANTHER" id="PTHR33968:SF1">
    <property type="entry name" value="PROTEIN PET100 HOMOLOG, MITOCHONDRIAL"/>
    <property type="match status" value="1"/>
</dbReference>
<dbReference type="AlphaFoldDB" id="A0A4C1VMQ8"/>
<dbReference type="EMBL" id="BGZK01000366">
    <property type="protein sequence ID" value="GBP39439.1"/>
    <property type="molecule type" value="Genomic_DNA"/>
</dbReference>
<keyword evidence="6" id="KW-0496">Mitochondrion</keyword>
<evidence type="ECO:0000256" key="4">
    <source>
        <dbReference type="ARBA" id="ARBA00022946"/>
    </source>
</evidence>
<comment type="similarity">
    <text evidence="8">Belongs to the PET100 family.</text>
</comment>
<evidence type="ECO:0000313" key="9">
    <source>
        <dbReference type="EMBL" id="GBP39439.1"/>
    </source>
</evidence>
<keyword evidence="5" id="KW-1133">Transmembrane helix</keyword>
<dbReference type="GO" id="GO:0033617">
    <property type="term" value="P:mitochondrial respiratory chain complex IV assembly"/>
    <property type="evidence" value="ECO:0007669"/>
    <property type="project" value="InterPro"/>
</dbReference>
<protein>
    <submittedName>
        <fullName evidence="9">Protein PET100 homolog, mitochondrial</fullName>
    </submittedName>
</protein>
<dbReference type="STRING" id="151549.A0A4C1VMQ8"/>
<dbReference type="Proteomes" id="UP000299102">
    <property type="component" value="Unassembled WGS sequence"/>
</dbReference>
<evidence type="ECO:0000256" key="7">
    <source>
        <dbReference type="ARBA" id="ARBA00023136"/>
    </source>
</evidence>
<name>A0A4C1VMQ8_EUMVA</name>
<dbReference type="InterPro" id="IPR018625">
    <property type="entry name" value="Pet100"/>
</dbReference>
<comment type="subcellular location">
    <subcellularLocation>
        <location evidence="1">Membrane</location>
        <topology evidence="1">Single-pass membrane protein</topology>
    </subcellularLocation>
    <subcellularLocation>
        <location evidence="2">Mitochondrion membrane</location>
    </subcellularLocation>
</comment>
<gene>
    <name evidence="9" type="primary">PET100</name>
    <name evidence="9" type="ORF">EVAR_23789_1</name>
</gene>
<evidence type="ECO:0000256" key="3">
    <source>
        <dbReference type="ARBA" id="ARBA00022692"/>
    </source>
</evidence>
<dbReference type="Pfam" id="PF09803">
    <property type="entry name" value="Pet100"/>
    <property type="match status" value="1"/>
</dbReference>
<reference evidence="9 10" key="1">
    <citation type="journal article" date="2019" name="Commun. Biol.">
        <title>The bagworm genome reveals a unique fibroin gene that provides high tensile strength.</title>
        <authorList>
            <person name="Kono N."/>
            <person name="Nakamura H."/>
            <person name="Ohtoshi R."/>
            <person name="Tomita M."/>
            <person name="Numata K."/>
            <person name="Arakawa K."/>
        </authorList>
    </citation>
    <scope>NUCLEOTIDE SEQUENCE [LARGE SCALE GENOMIC DNA]</scope>
</reference>
<keyword evidence="7" id="KW-0472">Membrane</keyword>
<evidence type="ECO:0000256" key="5">
    <source>
        <dbReference type="ARBA" id="ARBA00022989"/>
    </source>
</evidence>
<dbReference type="OrthoDB" id="18175at2759"/>
<dbReference type="GO" id="GO:0005743">
    <property type="term" value="C:mitochondrial inner membrane"/>
    <property type="evidence" value="ECO:0007669"/>
    <property type="project" value="TreeGrafter"/>
</dbReference>
<keyword evidence="10" id="KW-1185">Reference proteome</keyword>
<comment type="caution">
    <text evidence="9">The sequence shown here is derived from an EMBL/GenBank/DDBJ whole genome shotgun (WGS) entry which is preliminary data.</text>
</comment>
<sequence length="226" mass="26096">MLFMEGVSKSSSVVDTRFTFMISMIRLGLQPKKRPVLNKTVISSVEGLLEESPGYIITNQITSPGVFTIEIAEEDDTIPKQLRSPPQFREQEEYKSPWAAPGKLSELNFSLRVSRGYGRSAESSIESPGIHRIYEHQGGEIFLITVETRRLLNFIMGNWKLEVGRMAMYMAFPVALFHYFNQPTYFEEWVTNTKREIFPPENKENKEAIKKLIQDMRKKELDSYGK</sequence>
<evidence type="ECO:0000256" key="2">
    <source>
        <dbReference type="ARBA" id="ARBA00004325"/>
    </source>
</evidence>
<dbReference type="GO" id="GO:0051082">
    <property type="term" value="F:unfolded protein binding"/>
    <property type="evidence" value="ECO:0007669"/>
    <property type="project" value="TreeGrafter"/>
</dbReference>
<proteinExistence type="inferred from homology"/>
<evidence type="ECO:0000256" key="6">
    <source>
        <dbReference type="ARBA" id="ARBA00023128"/>
    </source>
</evidence>
<evidence type="ECO:0000256" key="8">
    <source>
        <dbReference type="ARBA" id="ARBA00038077"/>
    </source>
</evidence>
<accession>A0A4C1VMQ8</accession>
<dbReference type="PANTHER" id="PTHR33968">
    <property type="entry name" value="PROTEIN PET100 HOMOLOG, MITOCHONDRIAL"/>
    <property type="match status" value="1"/>
</dbReference>
<evidence type="ECO:0000256" key="1">
    <source>
        <dbReference type="ARBA" id="ARBA00004167"/>
    </source>
</evidence>
<organism evidence="9 10">
    <name type="scientific">Eumeta variegata</name>
    <name type="common">Bagworm moth</name>
    <name type="synonym">Eumeta japonica</name>
    <dbReference type="NCBI Taxonomy" id="151549"/>
    <lineage>
        <taxon>Eukaryota</taxon>
        <taxon>Metazoa</taxon>
        <taxon>Ecdysozoa</taxon>
        <taxon>Arthropoda</taxon>
        <taxon>Hexapoda</taxon>
        <taxon>Insecta</taxon>
        <taxon>Pterygota</taxon>
        <taxon>Neoptera</taxon>
        <taxon>Endopterygota</taxon>
        <taxon>Lepidoptera</taxon>
        <taxon>Glossata</taxon>
        <taxon>Ditrysia</taxon>
        <taxon>Tineoidea</taxon>
        <taxon>Psychidae</taxon>
        <taxon>Oiketicinae</taxon>
        <taxon>Eumeta</taxon>
    </lineage>
</organism>
<keyword evidence="3" id="KW-0812">Transmembrane</keyword>
<evidence type="ECO:0000313" key="10">
    <source>
        <dbReference type="Proteomes" id="UP000299102"/>
    </source>
</evidence>
<keyword evidence="4" id="KW-0809">Transit peptide</keyword>